<reference evidence="2" key="1">
    <citation type="submission" date="2016-01" db="EMBL/GenBank/DDBJ databases">
        <title>Dissection of insertion-deletion (InDel) variations within complex gene networks underlying wood formation in Populus.</title>
        <authorList>
            <person name="Zhang D."/>
            <person name="Gong C."/>
            <person name="Du Q."/>
            <person name="Xie J."/>
            <person name="Yang X."/>
            <person name="Quan M."/>
            <person name="Li B."/>
        </authorList>
    </citation>
    <scope>NUCLEOTIDE SEQUENCE</scope>
</reference>
<keyword evidence="1" id="KW-1133">Transmembrane helix</keyword>
<evidence type="ECO:0000313" key="2">
    <source>
        <dbReference type="EMBL" id="APR63985.1"/>
    </source>
</evidence>
<keyword evidence="1" id="KW-0472">Membrane</keyword>
<protein>
    <submittedName>
        <fullName evidence="2">Uncharacterized protein</fullName>
    </submittedName>
</protein>
<sequence length="94" mass="11412">MKESLWIPIYRVFRIFATLKPNDILSFFLVIFWWLIPMYLITRIIKKFNFNIISYSSRSRNYLMPLKRVLKTSHESMITFLTIPQAPYLHHLTS</sequence>
<dbReference type="EMBL" id="KU573520">
    <property type="protein sequence ID" value="APR63985.1"/>
    <property type="molecule type" value="mRNA"/>
</dbReference>
<name>A0A1L6K577_POPTO</name>
<keyword evidence="1" id="KW-0812">Transmembrane</keyword>
<proteinExistence type="evidence at transcript level"/>
<organism evidence="2">
    <name type="scientific">Populus tomentosa</name>
    <name type="common">Chinese white poplar</name>
    <dbReference type="NCBI Taxonomy" id="118781"/>
    <lineage>
        <taxon>Eukaryota</taxon>
        <taxon>Viridiplantae</taxon>
        <taxon>Streptophyta</taxon>
        <taxon>Embryophyta</taxon>
        <taxon>Tracheophyta</taxon>
        <taxon>Spermatophyta</taxon>
        <taxon>Magnoliopsida</taxon>
        <taxon>eudicotyledons</taxon>
        <taxon>Gunneridae</taxon>
        <taxon>Pentapetalae</taxon>
        <taxon>rosids</taxon>
        <taxon>fabids</taxon>
        <taxon>Malpighiales</taxon>
        <taxon>Salicaceae</taxon>
        <taxon>Saliceae</taxon>
        <taxon>Populus</taxon>
    </lineage>
</organism>
<dbReference type="AlphaFoldDB" id="A0A1L6K577"/>
<accession>A0A1L6K577</accession>
<evidence type="ECO:0000256" key="1">
    <source>
        <dbReference type="SAM" id="Phobius"/>
    </source>
</evidence>
<feature type="transmembrane region" description="Helical" evidence="1">
    <location>
        <begin position="24"/>
        <end position="42"/>
    </location>
</feature>